<dbReference type="AlphaFoldDB" id="A0A7X0IYL7"/>
<dbReference type="NCBIfam" id="TIGR00401">
    <property type="entry name" value="msrA"/>
    <property type="match status" value="1"/>
</dbReference>
<gene>
    <name evidence="4" type="primary">msrA</name>
    <name evidence="6" type="ORF">GGD46_006737</name>
</gene>
<dbReference type="SUPFAM" id="SSF55068">
    <property type="entry name" value="Peptide methionine sulfoxide reductase"/>
    <property type="match status" value="1"/>
</dbReference>
<evidence type="ECO:0000259" key="5">
    <source>
        <dbReference type="Pfam" id="PF01625"/>
    </source>
</evidence>
<reference evidence="6 7" key="1">
    <citation type="submission" date="2020-08" db="EMBL/GenBank/DDBJ databases">
        <title>Genomic Encyclopedia of Type Strains, Phase IV (KMG-V): Genome sequencing to study the core and pangenomes of soil and plant-associated prokaryotes.</title>
        <authorList>
            <person name="Whitman W."/>
        </authorList>
    </citation>
    <scope>NUCLEOTIDE SEQUENCE [LARGE SCALE GENOMIC DNA]</scope>
    <source>
        <strain evidence="6 7">SEMIA 4060</strain>
    </source>
</reference>
<evidence type="ECO:0000256" key="2">
    <source>
        <dbReference type="ARBA" id="ARBA00047806"/>
    </source>
</evidence>
<dbReference type="Pfam" id="PF01625">
    <property type="entry name" value="PMSR"/>
    <property type="match status" value="1"/>
</dbReference>
<evidence type="ECO:0000256" key="1">
    <source>
        <dbReference type="ARBA" id="ARBA00023002"/>
    </source>
</evidence>
<feature type="active site" evidence="4">
    <location>
        <position position="71"/>
    </location>
</feature>
<accession>A0A7X0IYL7</accession>
<protein>
    <recommendedName>
        <fullName evidence="4">Peptide methionine sulfoxide reductase MsrA</fullName>
        <shortName evidence="4">Protein-methionine-S-oxide reductase</shortName>
        <ecNumber evidence="4">1.8.4.11</ecNumber>
    </recommendedName>
    <alternativeName>
        <fullName evidence="4">Peptide-methionine (S)-S-oxide reductase</fullName>
        <shortName evidence="4">Peptide Met(O) reductase</shortName>
    </alternativeName>
</protein>
<dbReference type="PANTHER" id="PTHR43774:SF1">
    <property type="entry name" value="PEPTIDE METHIONINE SULFOXIDE REDUCTASE MSRA 2"/>
    <property type="match status" value="1"/>
</dbReference>
<organism evidence="6 7">
    <name type="scientific">Rhizobium lusitanum</name>
    <dbReference type="NCBI Taxonomy" id="293958"/>
    <lineage>
        <taxon>Bacteria</taxon>
        <taxon>Pseudomonadati</taxon>
        <taxon>Pseudomonadota</taxon>
        <taxon>Alphaproteobacteria</taxon>
        <taxon>Hyphomicrobiales</taxon>
        <taxon>Rhizobiaceae</taxon>
        <taxon>Rhizobium/Agrobacterium group</taxon>
        <taxon>Rhizobium</taxon>
    </lineage>
</organism>
<comment type="function">
    <text evidence="4">Has an important function as a repair enzyme for proteins that have been inactivated by oxidation. Catalyzes the reversible oxidation-reduction of methionine sulfoxide in proteins to methionine.</text>
</comment>
<comment type="caution">
    <text evidence="6">The sequence shown here is derived from an EMBL/GenBank/DDBJ whole genome shotgun (WGS) entry which is preliminary data.</text>
</comment>
<dbReference type="HAMAP" id="MF_01401">
    <property type="entry name" value="MsrA"/>
    <property type="match status" value="1"/>
</dbReference>
<comment type="similarity">
    <text evidence="4">Belongs to the MsrA Met sulfoxide reductase family.</text>
</comment>
<comment type="catalytic activity">
    <reaction evidence="3 4">
        <text>[thioredoxin]-disulfide + L-methionine + H2O = L-methionine (S)-S-oxide + [thioredoxin]-dithiol</text>
        <dbReference type="Rhea" id="RHEA:19993"/>
        <dbReference type="Rhea" id="RHEA-COMP:10698"/>
        <dbReference type="Rhea" id="RHEA-COMP:10700"/>
        <dbReference type="ChEBI" id="CHEBI:15377"/>
        <dbReference type="ChEBI" id="CHEBI:29950"/>
        <dbReference type="ChEBI" id="CHEBI:50058"/>
        <dbReference type="ChEBI" id="CHEBI:57844"/>
        <dbReference type="ChEBI" id="CHEBI:58772"/>
        <dbReference type="EC" id="1.8.4.11"/>
    </reaction>
</comment>
<dbReference type="PANTHER" id="PTHR43774">
    <property type="entry name" value="PEPTIDE METHIONINE SULFOXIDE REDUCTASE"/>
    <property type="match status" value="1"/>
</dbReference>
<feature type="domain" description="Peptide methionine sulphoxide reductase MsrA" evidence="5">
    <location>
        <begin position="64"/>
        <end position="214"/>
    </location>
</feature>
<comment type="catalytic activity">
    <reaction evidence="2 4">
        <text>L-methionyl-[protein] + [thioredoxin]-disulfide + H2O = L-methionyl-(S)-S-oxide-[protein] + [thioredoxin]-dithiol</text>
        <dbReference type="Rhea" id="RHEA:14217"/>
        <dbReference type="Rhea" id="RHEA-COMP:10698"/>
        <dbReference type="Rhea" id="RHEA-COMP:10700"/>
        <dbReference type="Rhea" id="RHEA-COMP:12313"/>
        <dbReference type="Rhea" id="RHEA-COMP:12315"/>
        <dbReference type="ChEBI" id="CHEBI:15377"/>
        <dbReference type="ChEBI" id="CHEBI:16044"/>
        <dbReference type="ChEBI" id="CHEBI:29950"/>
        <dbReference type="ChEBI" id="CHEBI:44120"/>
        <dbReference type="ChEBI" id="CHEBI:50058"/>
        <dbReference type="EC" id="1.8.4.11"/>
    </reaction>
</comment>
<dbReference type="EC" id="1.8.4.11" evidence="4"/>
<evidence type="ECO:0000256" key="4">
    <source>
        <dbReference type="HAMAP-Rule" id="MF_01401"/>
    </source>
</evidence>
<dbReference type="Proteomes" id="UP000565576">
    <property type="component" value="Unassembled WGS sequence"/>
</dbReference>
<dbReference type="EMBL" id="JACHBG010000039">
    <property type="protein sequence ID" value="MBB6489410.1"/>
    <property type="molecule type" value="Genomic_DNA"/>
</dbReference>
<evidence type="ECO:0000313" key="6">
    <source>
        <dbReference type="EMBL" id="MBB6489410.1"/>
    </source>
</evidence>
<evidence type="ECO:0000313" key="7">
    <source>
        <dbReference type="Proteomes" id="UP000565576"/>
    </source>
</evidence>
<sequence>MKTLSTDLIRIYSGRVTRFAGLTAAAVLLAGVALQLVGRASADEARVIPAPSMDEKAGSAATETAVLAGGCFWGVQGVFQHVNGVISATSGYTGGSKNAAHYEMVSGGDTGHAESVRIVFDPHKISYGHLLQIYFSVAHDPTELNYQGPDTGTQYRSAIFPTSQSQADIAHAYIEQLNHAKVFDANIVTKIEPARQFYAAENYHQDFLTTHPTYPYIVINDLPKIKNLQHLFPSDYRADPVLVTASAGAN</sequence>
<dbReference type="InterPro" id="IPR002569">
    <property type="entry name" value="Met_Sox_Rdtase_MsrA_dom"/>
</dbReference>
<dbReference type="InterPro" id="IPR036509">
    <property type="entry name" value="Met_Sox_Rdtase_MsrA_sf"/>
</dbReference>
<dbReference type="GO" id="GO:0008113">
    <property type="term" value="F:peptide-methionine (S)-S-oxide reductase activity"/>
    <property type="evidence" value="ECO:0007669"/>
    <property type="project" value="UniProtKB-UniRule"/>
</dbReference>
<name>A0A7X0IYL7_9HYPH</name>
<proteinExistence type="inferred from homology"/>
<dbReference type="Gene3D" id="3.30.1060.10">
    <property type="entry name" value="Peptide methionine sulphoxide reductase MsrA"/>
    <property type="match status" value="1"/>
</dbReference>
<keyword evidence="1 4" id="KW-0560">Oxidoreductase</keyword>
<evidence type="ECO:0000256" key="3">
    <source>
        <dbReference type="ARBA" id="ARBA00048782"/>
    </source>
</evidence>
<dbReference type="RefSeq" id="WP_184711378.1">
    <property type="nucleotide sequence ID" value="NZ_JACHBG010000039.1"/>
</dbReference>